<organism evidence="1">
    <name type="scientific">Candidatus Moduliflexus flocculans</name>
    <dbReference type="NCBI Taxonomy" id="1499966"/>
    <lineage>
        <taxon>Bacteria</taxon>
        <taxon>Candidatus Moduliflexota</taxon>
        <taxon>Candidatus Moduliflexia</taxon>
        <taxon>Candidatus Moduliflexales</taxon>
        <taxon>Candidatus Moduliflexaceae</taxon>
    </lineage>
</organism>
<gene>
    <name evidence="1" type="ORF">U14_04965</name>
</gene>
<dbReference type="HOGENOM" id="CLU_2714133_0_0_0"/>
<accession>A0A081BQL3</accession>
<evidence type="ECO:0000313" key="2">
    <source>
        <dbReference type="Proteomes" id="UP000030700"/>
    </source>
</evidence>
<keyword evidence="2" id="KW-1185">Reference proteome</keyword>
<dbReference type="EMBL" id="DF820460">
    <property type="protein sequence ID" value="GAK53694.1"/>
    <property type="molecule type" value="Genomic_DNA"/>
</dbReference>
<protein>
    <submittedName>
        <fullName evidence="1">Uncharacterized protein</fullName>
    </submittedName>
</protein>
<name>A0A081BQL3_9BACT</name>
<evidence type="ECO:0000313" key="1">
    <source>
        <dbReference type="EMBL" id="GAK53694.1"/>
    </source>
</evidence>
<dbReference type="AlphaFoldDB" id="A0A081BQL3"/>
<dbReference type="Proteomes" id="UP000030700">
    <property type="component" value="Unassembled WGS sequence"/>
</dbReference>
<reference evidence="1" key="1">
    <citation type="journal article" date="2015" name="PeerJ">
        <title>First genomic representation of candidate bacterial phylum KSB3 points to enhanced environmental sensing as a trigger of wastewater bulking.</title>
        <authorList>
            <person name="Sekiguchi Y."/>
            <person name="Ohashi A."/>
            <person name="Parks D.H."/>
            <person name="Yamauchi T."/>
            <person name="Tyson G.W."/>
            <person name="Hugenholtz P."/>
        </authorList>
    </citation>
    <scope>NUCLEOTIDE SEQUENCE [LARGE SCALE GENOMIC DNA]</scope>
</reference>
<proteinExistence type="predicted"/>
<sequence>MKKQQTHKQFKVAAARFDLQDGEHIYPDTIIGEDWETGEPIEAGCTGRVQRIEFSGGDHAFTVTIAIESEDD</sequence>